<dbReference type="SUPFAM" id="SSF54695">
    <property type="entry name" value="POZ domain"/>
    <property type="match status" value="1"/>
</dbReference>
<dbReference type="PANTHER" id="PTHR47843">
    <property type="entry name" value="BTB DOMAIN-CONTAINING PROTEIN-RELATED"/>
    <property type="match status" value="1"/>
</dbReference>
<proteinExistence type="predicted"/>
<sequence>MSSTPISWAVSSFSSPGLYVKDQKDLRLQLDKENAQFGLIYKTEFGHDVLVQYPDDNPVYMCAAQAVSAVHCLQNIGCTKVALVFPQSQCEVYFTAHDAASGFLAMLMQLAGKSFTTHEISLKHVSHFRAPNYDVVKAGFGGRGNAAPITASDPLAAIFQRLWNTGEYSDFTVVAGIKEFWVHRSVLCTRSQFFEAACRPGFMEAEIRRIQLEEDAFTVETMLCEIYGVETEITGSVFTCFALKKEMEKEIIIDALLNLVVAADKYGLEAIKSRAINAIKCRIQFIREHWTITALASDIFAQCPEIDDGLRSFIIHSIESRLPNILADGEARKHLEDDPVVLMTLLDRYAAALNEGRVVGSFDLSSTLSSSPGRARKSARIALRTNRNTP</sequence>
<reference evidence="4" key="1">
    <citation type="journal article" date="2020" name="Stud. Mycol.">
        <title>101 Dothideomycetes genomes: A test case for predicting lifestyles and emergence of pathogens.</title>
        <authorList>
            <person name="Haridas S."/>
            <person name="Albert R."/>
            <person name="Binder M."/>
            <person name="Bloem J."/>
            <person name="LaButti K."/>
            <person name="Salamov A."/>
            <person name="Andreopoulos B."/>
            <person name="Baker S."/>
            <person name="Barry K."/>
            <person name="Bills G."/>
            <person name="Bluhm B."/>
            <person name="Cannon C."/>
            <person name="Castanera R."/>
            <person name="Culley D."/>
            <person name="Daum C."/>
            <person name="Ezra D."/>
            <person name="Gonzalez J."/>
            <person name="Henrissat B."/>
            <person name="Kuo A."/>
            <person name="Liang C."/>
            <person name="Lipzen A."/>
            <person name="Lutzoni F."/>
            <person name="Magnuson J."/>
            <person name="Mondo S."/>
            <person name="Nolan M."/>
            <person name="Ohm R."/>
            <person name="Pangilinan J."/>
            <person name="Park H.-J."/>
            <person name="Ramirez L."/>
            <person name="Alfaro M."/>
            <person name="Sun H."/>
            <person name="Tritt A."/>
            <person name="Yoshinaga Y."/>
            <person name="Zwiers L.-H."/>
            <person name="Turgeon B."/>
            <person name="Goodwin S."/>
            <person name="Spatafora J."/>
            <person name="Crous P."/>
            <person name="Grigoriev I."/>
        </authorList>
    </citation>
    <scope>NUCLEOTIDE SEQUENCE [LARGE SCALE GENOMIC DNA]</scope>
    <source>
        <strain evidence="4">CBS 304.66</strain>
    </source>
</reference>
<organism evidence="3 4">
    <name type="scientific">Lojkania enalia</name>
    <dbReference type="NCBI Taxonomy" id="147567"/>
    <lineage>
        <taxon>Eukaryota</taxon>
        <taxon>Fungi</taxon>
        <taxon>Dikarya</taxon>
        <taxon>Ascomycota</taxon>
        <taxon>Pezizomycotina</taxon>
        <taxon>Dothideomycetes</taxon>
        <taxon>Pleosporomycetidae</taxon>
        <taxon>Pleosporales</taxon>
        <taxon>Pleosporales incertae sedis</taxon>
        <taxon>Lojkania</taxon>
    </lineage>
</organism>
<dbReference type="Pfam" id="PF00651">
    <property type="entry name" value="BTB"/>
    <property type="match status" value="1"/>
</dbReference>
<accession>A0A9P4JX39</accession>
<evidence type="ECO:0000259" key="2">
    <source>
        <dbReference type="PROSITE" id="PS50097"/>
    </source>
</evidence>
<dbReference type="EMBL" id="ML986782">
    <property type="protein sequence ID" value="KAF2258106.1"/>
    <property type="molecule type" value="Genomic_DNA"/>
</dbReference>
<comment type="caution">
    <text evidence="3">The sequence shown here is derived from an EMBL/GenBank/DDBJ whole genome shotgun (WGS) entry which is preliminary data.</text>
</comment>
<name>A0A9P4JX39_9PLEO</name>
<dbReference type="Gene3D" id="3.30.710.10">
    <property type="entry name" value="Potassium Channel Kv1.1, Chain A"/>
    <property type="match status" value="1"/>
</dbReference>
<dbReference type="CDD" id="cd18186">
    <property type="entry name" value="BTB_POZ_ZBTB_KLHL-like"/>
    <property type="match status" value="1"/>
</dbReference>
<dbReference type="PROSITE" id="PS50097">
    <property type="entry name" value="BTB"/>
    <property type="match status" value="1"/>
</dbReference>
<evidence type="ECO:0000313" key="3">
    <source>
        <dbReference type="EMBL" id="KAF2258106.1"/>
    </source>
</evidence>
<dbReference type="PANTHER" id="PTHR47843:SF5">
    <property type="entry name" value="BTB_POZ DOMAIN PROTEIN"/>
    <property type="match status" value="1"/>
</dbReference>
<dbReference type="Proteomes" id="UP000800093">
    <property type="component" value="Unassembled WGS sequence"/>
</dbReference>
<dbReference type="InterPro" id="IPR011333">
    <property type="entry name" value="SKP1/BTB/POZ_sf"/>
</dbReference>
<dbReference type="AlphaFoldDB" id="A0A9P4JX39"/>
<evidence type="ECO:0000256" key="1">
    <source>
        <dbReference type="SAM" id="MobiDB-lite"/>
    </source>
</evidence>
<protein>
    <recommendedName>
        <fullName evidence="2">BTB domain-containing protein</fullName>
    </recommendedName>
</protein>
<dbReference type="InterPro" id="IPR000210">
    <property type="entry name" value="BTB/POZ_dom"/>
</dbReference>
<feature type="domain" description="BTB" evidence="2">
    <location>
        <begin position="169"/>
        <end position="235"/>
    </location>
</feature>
<evidence type="ECO:0000313" key="4">
    <source>
        <dbReference type="Proteomes" id="UP000800093"/>
    </source>
</evidence>
<gene>
    <name evidence="3" type="ORF">CC78DRAFT_622088</name>
</gene>
<feature type="region of interest" description="Disordered" evidence="1">
    <location>
        <begin position="368"/>
        <end position="390"/>
    </location>
</feature>
<dbReference type="OrthoDB" id="6359816at2759"/>
<keyword evidence="4" id="KW-1185">Reference proteome</keyword>